<proteinExistence type="predicted"/>
<dbReference type="AlphaFoldDB" id="A0A5Q3Q236"/>
<keyword evidence="2" id="KW-1185">Reference proteome</keyword>
<gene>
    <name evidence="1" type="ORF">GIY23_02700</name>
</gene>
<evidence type="ECO:0000313" key="2">
    <source>
        <dbReference type="Proteomes" id="UP000371041"/>
    </source>
</evidence>
<protein>
    <submittedName>
        <fullName evidence="1">Uncharacterized protein</fullName>
    </submittedName>
</protein>
<dbReference type="RefSeq" id="WP_154075220.1">
    <property type="nucleotide sequence ID" value="NZ_CP045929.1"/>
</dbReference>
<dbReference type="EMBL" id="CP045929">
    <property type="protein sequence ID" value="QGK68611.1"/>
    <property type="molecule type" value="Genomic_DNA"/>
</dbReference>
<dbReference type="Proteomes" id="UP000371041">
    <property type="component" value="Chromosome"/>
</dbReference>
<sequence>MTEPPLSAADRYREVAALATQGAQQLRDHERAKAQRLRDELPDGRARLTEAEAEHAEVVDGVRKRWDHAMDALFDEKWMQVSRMPDADSDAEPCAPSEAIRRVQVAYLELRDTLGQPGWRATSWLPRRPWRSRRRGPED</sequence>
<reference evidence="2" key="1">
    <citation type="submission" date="2019-11" db="EMBL/GenBank/DDBJ databases">
        <title>The complete genome sequence of Saccharopolyspora sp. E2A.</title>
        <authorList>
            <person name="Zhang G."/>
        </authorList>
    </citation>
    <scope>NUCLEOTIDE SEQUENCE [LARGE SCALE GENOMIC DNA]</scope>
    <source>
        <strain evidence="2">E2A</strain>
    </source>
</reference>
<name>A0A5Q3Q236_9PSEU</name>
<dbReference type="KEGG" id="sace:GIY23_02700"/>
<evidence type="ECO:0000313" key="1">
    <source>
        <dbReference type="EMBL" id="QGK68611.1"/>
    </source>
</evidence>
<accession>A0A5Q3Q236</accession>
<organism evidence="1 2">
    <name type="scientific">Allosaccharopolyspora coralli</name>
    <dbReference type="NCBI Taxonomy" id="2665642"/>
    <lineage>
        <taxon>Bacteria</taxon>
        <taxon>Bacillati</taxon>
        <taxon>Actinomycetota</taxon>
        <taxon>Actinomycetes</taxon>
        <taxon>Pseudonocardiales</taxon>
        <taxon>Pseudonocardiaceae</taxon>
        <taxon>Allosaccharopolyspora</taxon>
    </lineage>
</organism>